<gene>
    <name evidence="4" type="ORF">MIMGU_mgv1a024864mg</name>
</gene>
<dbReference type="PANTHER" id="PTHR48024:SF56">
    <property type="entry name" value="HETEROGENEOUS NUCLEAR RIBONUCLEOPROTEIN A0"/>
    <property type="match status" value="1"/>
</dbReference>
<dbReference type="Pfam" id="PF00076">
    <property type="entry name" value="RRM_1"/>
    <property type="match status" value="1"/>
</dbReference>
<dbReference type="SUPFAM" id="SSF54928">
    <property type="entry name" value="RNA-binding domain, RBD"/>
    <property type="match status" value="1"/>
</dbReference>
<dbReference type="GO" id="GO:1990428">
    <property type="term" value="P:miRNA transport"/>
    <property type="evidence" value="ECO:0000318"/>
    <property type="project" value="GO_Central"/>
</dbReference>
<accession>A0A022RZZ9</accession>
<dbReference type="InterPro" id="IPR000504">
    <property type="entry name" value="RRM_dom"/>
</dbReference>
<dbReference type="SMART" id="SM00360">
    <property type="entry name" value="RRM"/>
    <property type="match status" value="1"/>
</dbReference>
<evidence type="ECO:0000256" key="2">
    <source>
        <dbReference type="PROSITE-ProRule" id="PRU00176"/>
    </source>
</evidence>
<organism evidence="4 5">
    <name type="scientific">Erythranthe guttata</name>
    <name type="common">Yellow monkey flower</name>
    <name type="synonym">Mimulus guttatus</name>
    <dbReference type="NCBI Taxonomy" id="4155"/>
    <lineage>
        <taxon>Eukaryota</taxon>
        <taxon>Viridiplantae</taxon>
        <taxon>Streptophyta</taxon>
        <taxon>Embryophyta</taxon>
        <taxon>Tracheophyta</taxon>
        <taxon>Spermatophyta</taxon>
        <taxon>Magnoliopsida</taxon>
        <taxon>eudicotyledons</taxon>
        <taxon>Gunneridae</taxon>
        <taxon>Pentapetalae</taxon>
        <taxon>asterids</taxon>
        <taxon>lamiids</taxon>
        <taxon>Lamiales</taxon>
        <taxon>Phrymaceae</taxon>
        <taxon>Erythranthe</taxon>
    </lineage>
</organism>
<dbReference type="AlphaFoldDB" id="A0A022RZZ9"/>
<dbReference type="PROSITE" id="PS50102">
    <property type="entry name" value="RRM"/>
    <property type="match status" value="1"/>
</dbReference>
<dbReference type="Proteomes" id="UP000030748">
    <property type="component" value="Unassembled WGS sequence"/>
</dbReference>
<evidence type="ECO:0000313" key="4">
    <source>
        <dbReference type="EMBL" id="EYU45263.1"/>
    </source>
</evidence>
<dbReference type="Gene3D" id="3.30.70.330">
    <property type="match status" value="1"/>
</dbReference>
<evidence type="ECO:0000256" key="1">
    <source>
        <dbReference type="ARBA" id="ARBA00022884"/>
    </source>
</evidence>
<sequence length="166" mass="17712">MAAGLQIDPMASSCAYIGRIGCVYFGRLGCLVYGLALGTTDESLGRAFSQFGEINSVMIAIDPRTGENIGVVLFEDDRYVREAVVGMNGKKIGGHRITVKESRFPGFPRCGDGLQIDPMASSSSFFGRLGCLVHGLALGTTDESLRRAFSKFGEIVSLTVCLCLSV</sequence>
<protein>
    <recommendedName>
        <fullName evidence="3">RRM domain-containing protein</fullName>
    </recommendedName>
</protein>
<dbReference type="GO" id="GO:0003729">
    <property type="term" value="F:mRNA binding"/>
    <property type="evidence" value="ECO:0000318"/>
    <property type="project" value="GO_Central"/>
</dbReference>
<keyword evidence="5" id="KW-1185">Reference proteome</keyword>
<feature type="domain" description="RRM" evidence="3">
    <location>
        <begin position="21"/>
        <end position="104"/>
    </location>
</feature>
<evidence type="ECO:0000313" key="5">
    <source>
        <dbReference type="Proteomes" id="UP000030748"/>
    </source>
</evidence>
<dbReference type="EMBL" id="KI630190">
    <property type="protein sequence ID" value="EYU45263.1"/>
    <property type="molecule type" value="Genomic_DNA"/>
</dbReference>
<dbReference type="PANTHER" id="PTHR48024">
    <property type="entry name" value="GEO13361P1-RELATED"/>
    <property type="match status" value="1"/>
</dbReference>
<dbReference type="STRING" id="4155.A0A022RZZ9"/>
<dbReference type="InterPro" id="IPR012677">
    <property type="entry name" value="Nucleotide-bd_a/b_plait_sf"/>
</dbReference>
<name>A0A022RZZ9_ERYGU</name>
<dbReference type="InterPro" id="IPR035979">
    <property type="entry name" value="RBD_domain_sf"/>
</dbReference>
<proteinExistence type="predicted"/>
<keyword evidence="1 2" id="KW-0694">RNA-binding</keyword>
<dbReference type="InterPro" id="IPR050886">
    <property type="entry name" value="RNA-binding_reg"/>
</dbReference>
<reference evidence="4 5" key="1">
    <citation type="journal article" date="2013" name="Proc. Natl. Acad. Sci. U.S.A.">
        <title>Fine-scale variation in meiotic recombination in Mimulus inferred from population shotgun sequencing.</title>
        <authorList>
            <person name="Hellsten U."/>
            <person name="Wright K.M."/>
            <person name="Jenkins J."/>
            <person name="Shu S."/>
            <person name="Yuan Y."/>
            <person name="Wessler S.R."/>
            <person name="Schmutz J."/>
            <person name="Willis J.H."/>
            <person name="Rokhsar D.S."/>
        </authorList>
    </citation>
    <scope>NUCLEOTIDE SEQUENCE [LARGE SCALE GENOMIC DNA]</scope>
    <source>
        <strain evidence="5">cv. DUN x IM62</strain>
    </source>
</reference>
<evidence type="ECO:0000259" key="3">
    <source>
        <dbReference type="PROSITE" id="PS50102"/>
    </source>
</evidence>